<keyword evidence="3 9" id="KW-0698">rRNA processing</keyword>
<protein>
    <recommendedName>
        <fullName evidence="9">Endoribonuclease YbeY</fullName>
        <ecNumber evidence="9">3.1.-.-</ecNumber>
    </recommendedName>
</protein>
<evidence type="ECO:0000256" key="5">
    <source>
        <dbReference type="ARBA" id="ARBA00022723"/>
    </source>
</evidence>
<dbReference type="InterPro" id="IPR002036">
    <property type="entry name" value="YbeY"/>
</dbReference>
<comment type="similarity">
    <text evidence="1 9">Belongs to the endoribonuclease YbeY family.</text>
</comment>
<evidence type="ECO:0000256" key="9">
    <source>
        <dbReference type="HAMAP-Rule" id="MF_00009"/>
    </source>
</evidence>
<dbReference type="GO" id="GO:0005737">
    <property type="term" value="C:cytoplasm"/>
    <property type="evidence" value="ECO:0007669"/>
    <property type="project" value="UniProtKB-SubCell"/>
</dbReference>
<dbReference type="GO" id="GO:0004521">
    <property type="term" value="F:RNA endonuclease activity"/>
    <property type="evidence" value="ECO:0007669"/>
    <property type="project" value="UniProtKB-UniRule"/>
</dbReference>
<reference evidence="10 11" key="1">
    <citation type="submission" date="2018-07" db="EMBL/GenBank/DDBJ databases">
        <title>Anaerosacharophilus polymeroproducens gen. nov. sp. nov., an anaerobic bacterium isolated from salt field.</title>
        <authorList>
            <person name="Kim W."/>
            <person name="Yang S.-H."/>
            <person name="Oh J."/>
            <person name="Lee J.-H."/>
            <person name="Kwon K.K."/>
        </authorList>
    </citation>
    <scope>NUCLEOTIDE SEQUENCE [LARGE SCALE GENOMIC DNA]</scope>
    <source>
        <strain evidence="10 11">MCWD5</strain>
    </source>
</reference>
<dbReference type="RefSeq" id="WP_115482417.1">
    <property type="nucleotide sequence ID" value="NZ_QRCT01000034.1"/>
</dbReference>
<dbReference type="Pfam" id="PF02130">
    <property type="entry name" value="YbeY"/>
    <property type="match status" value="1"/>
</dbReference>
<dbReference type="InterPro" id="IPR023091">
    <property type="entry name" value="MetalPrtase_cat_dom_sf_prd"/>
</dbReference>
<keyword evidence="8 9" id="KW-0862">Zinc</keyword>
<dbReference type="GO" id="GO:0008270">
    <property type="term" value="F:zinc ion binding"/>
    <property type="evidence" value="ECO:0007669"/>
    <property type="project" value="UniProtKB-UniRule"/>
</dbReference>
<keyword evidence="6 9" id="KW-0255">Endonuclease</keyword>
<sequence>MTIDIENESNLTIFNDYEKMAVGVIEKVLDFEDCPYEVEVELLLTTNEGIQKINNEFRHIDKPTDVLSFPLIEYATPSDFSEIETKVEENFNLETGELLLGDIIISVPKMIEQAEEYGHSLEREFSFLITHSMLHLLGYDHMEKNDAVIMEGKQKQILDELKIFREYKEKNDEEL</sequence>
<feature type="binding site" evidence="9">
    <location>
        <position position="131"/>
    </location>
    <ligand>
        <name>Zn(2+)</name>
        <dbReference type="ChEBI" id="CHEBI:29105"/>
        <note>catalytic</note>
    </ligand>
</feature>
<keyword evidence="5 9" id="KW-0479">Metal-binding</keyword>
<evidence type="ECO:0000256" key="8">
    <source>
        <dbReference type="ARBA" id="ARBA00022833"/>
    </source>
</evidence>
<keyword evidence="9" id="KW-0963">Cytoplasm</keyword>
<dbReference type="GO" id="GO:0006364">
    <property type="term" value="P:rRNA processing"/>
    <property type="evidence" value="ECO:0007669"/>
    <property type="project" value="UniProtKB-UniRule"/>
</dbReference>
<evidence type="ECO:0000256" key="6">
    <source>
        <dbReference type="ARBA" id="ARBA00022759"/>
    </source>
</evidence>
<evidence type="ECO:0000256" key="2">
    <source>
        <dbReference type="ARBA" id="ARBA00022517"/>
    </source>
</evidence>
<dbReference type="InterPro" id="IPR020549">
    <property type="entry name" value="YbeY_CS"/>
</dbReference>
<dbReference type="PROSITE" id="PS01306">
    <property type="entry name" value="UPF0054"/>
    <property type="match status" value="1"/>
</dbReference>
<comment type="caution">
    <text evidence="10">The sequence shown here is derived from an EMBL/GenBank/DDBJ whole genome shotgun (WGS) entry which is preliminary data.</text>
</comment>
<comment type="subcellular location">
    <subcellularLocation>
        <location evidence="9">Cytoplasm</location>
    </subcellularLocation>
</comment>
<evidence type="ECO:0000313" key="10">
    <source>
        <dbReference type="EMBL" id="RDU23075.1"/>
    </source>
</evidence>
<comment type="cofactor">
    <cofactor evidence="9">
        <name>Zn(2+)</name>
        <dbReference type="ChEBI" id="CHEBI:29105"/>
    </cofactor>
    <text evidence="9">Binds 1 zinc ion.</text>
</comment>
<evidence type="ECO:0000256" key="4">
    <source>
        <dbReference type="ARBA" id="ARBA00022722"/>
    </source>
</evidence>
<dbReference type="OrthoDB" id="9807740at2"/>
<keyword evidence="4 9" id="KW-0540">Nuclease</keyword>
<dbReference type="Gene3D" id="3.40.390.30">
    <property type="entry name" value="Metalloproteases ('zincins'), catalytic domain"/>
    <property type="match status" value="1"/>
</dbReference>
<feature type="binding site" evidence="9">
    <location>
        <position position="135"/>
    </location>
    <ligand>
        <name>Zn(2+)</name>
        <dbReference type="ChEBI" id="CHEBI:29105"/>
        <note>catalytic</note>
    </ligand>
</feature>
<dbReference type="EMBL" id="QRCT01000034">
    <property type="protein sequence ID" value="RDU23075.1"/>
    <property type="molecule type" value="Genomic_DNA"/>
</dbReference>
<keyword evidence="11" id="KW-1185">Reference proteome</keyword>
<dbReference type="Proteomes" id="UP000255036">
    <property type="component" value="Unassembled WGS sequence"/>
</dbReference>
<dbReference type="NCBIfam" id="TIGR00043">
    <property type="entry name" value="rRNA maturation RNase YbeY"/>
    <property type="match status" value="1"/>
</dbReference>
<comment type="function">
    <text evidence="9">Single strand-specific metallo-endoribonuclease involved in late-stage 70S ribosome quality control and in maturation of the 3' terminus of the 16S rRNA.</text>
</comment>
<keyword evidence="2 9" id="KW-0690">Ribosome biogenesis</keyword>
<feature type="binding site" evidence="9">
    <location>
        <position position="141"/>
    </location>
    <ligand>
        <name>Zn(2+)</name>
        <dbReference type="ChEBI" id="CHEBI:29105"/>
        <note>catalytic</note>
    </ligand>
</feature>
<dbReference type="HAMAP" id="MF_00009">
    <property type="entry name" value="Endoribonucl_YbeY"/>
    <property type="match status" value="1"/>
</dbReference>
<name>A0A371AU36_9FIRM</name>
<keyword evidence="7 9" id="KW-0378">Hydrolase</keyword>
<dbReference type="EC" id="3.1.-.-" evidence="9"/>
<evidence type="ECO:0000256" key="7">
    <source>
        <dbReference type="ARBA" id="ARBA00022801"/>
    </source>
</evidence>
<evidence type="ECO:0000256" key="1">
    <source>
        <dbReference type="ARBA" id="ARBA00010875"/>
    </source>
</evidence>
<accession>A0A371AU36</accession>
<evidence type="ECO:0000256" key="3">
    <source>
        <dbReference type="ARBA" id="ARBA00022552"/>
    </source>
</evidence>
<gene>
    <name evidence="9" type="primary">ybeY</name>
    <name evidence="10" type="ORF">DWV06_11990</name>
</gene>
<dbReference type="SUPFAM" id="SSF55486">
    <property type="entry name" value="Metalloproteases ('zincins'), catalytic domain"/>
    <property type="match status" value="1"/>
</dbReference>
<dbReference type="PANTHER" id="PTHR46986">
    <property type="entry name" value="ENDORIBONUCLEASE YBEY, CHLOROPLASTIC"/>
    <property type="match status" value="1"/>
</dbReference>
<evidence type="ECO:0000313" key="11">
    <source>
        <dbReference type="Proteomes" id="UP000255036"/>
    </source>
</evidence>
<proteinExistence type="inferred from homology"/>
<dbReference type="GO" id="GO:0004222">
    <property type="term" value="F:metalloendopeptidase activity"/>
    <property type="evidence" value="ECO:0007669"/>
    <property type="project" value="InterPro"/>
</dbReference>
<dbReference type="AlphaFoldDB" id="A0A371AU36"/>
<dbReference type="PANTHER" id="PTHR46986:SF1">
    <property type="entry name" value="ENDORIBONUCLEASE YBEY, CHLOROPLASTIC"/>
    <property type="match status" value="1"/>
</dbReference>
<organism evidence="10 11">
    <name type="scientific">Anaerosacchariphilus polymeriproducens</name>
    <dbReference type="NCBI Taxonomy" id="1812858"/>
    <lineage>
        <taxon>Bacteria</taxon>
        <taxon>Bacillati</taxon>
        <taxon>Bacillota</taxon>
        <taxon>Clostridia</taxon>
        <taxon>Lachnospirales</taxon>
        <taxon>Lachnospiraceae</taxon>
        <taxon>Anaerosacchariphilus</taxon>
    </lineage>
</organism>